<reference evidence="3" key="1">
    <citation type="journal article" date="2021" name="G3 (Bethesda)">
        <title>Genomic diversity, chromosomal rearrangements, and interspecies hybridization in the ogataea polymorpha species complex.</title>
        <authorList>
            <person name="Hanson S.J."/>
            <person name="Cinneide E.O."/>
            <person name="Salzberg L.I."/>
            <person name="Wolfe K.H."/>
            <person name="McGowan J."/>
            <person name="Fitzpatrick D.A."/>
            <person name="Matlin K."/>
        </authorList>
    </citation>
    <scope>NUCLEOTIDE SEQUENCE</scope>
    <source>
        <strain evidence="3">61-244</strain>
    </source>
</reference>
<dbReference type="RefSeq" id="XP_043057380.1">
    <property type="nucleotide sequence ID" value="XM_043206203.1"/>
</dbReference>
<feature type="compositionally biased region" description="Polar residues" evidence="2">
    <location>
        <begin position="345"/>
        <end position="368"/>
    </location>
</feature>
<accession>A0AAN6I3E6</accession>
<feature type="coiled-coil region" evidence="1">
    <location>
        <begin position="269"/>
        <end position="299"/>
    </location>
</feature>
<sequence length="442" mass="49948">MATVSLGLNETDDHSISNSVSTVSKRRKRRNGSLRLSKSPAPNPRLLNVWGTLQLNTNPVMQFPKVAAIPPSFIHHDKEQAELHSPNSLEGNLHSSMLKSIMKPNKLMDEEQLGKKTVSFKDEVSVRSNSLRSMQKAASTHVLAAHTNRNYRDSPVRSKLLNNNLFQRPTSKELEQFRTEPSELDMLCFEPEHSTPDDADHTLDSVCDSEKQLSQESQKGEEKSEELATDHGEAAHQNFFYEVSDIFSDSKRSSGTKEAVETNEYCVSSDVQENDVDEIDQQIKTLKKKRKEIIKKQRQTSWFHGGLLGFIRSKTKYNPPSTPNEHTNTSSDIIQALMELEQNRDGTQSSTGEYSNGTTFSSNLDTPNSSRRLSIREFFKKRQRTPINTSASEPIASLFKNLQLQPLNLAPETRLSRSRSEEDISAFFNRAAETIAIHDRMP</sequence>
<feature type="region of interest" description="Disordered" evidence="2">
    <location>
        <begin position="189"/>
        <end position="230"/>
    </location>
</feature>
<dbReference type="EMBL" id="JAHLUX010000014">
    <property type="protein sequence ID" value="KAG7815800.1"/>
    <property type="molecule type" value="Genomic_DNA"/>
</dbReference>
<dbReference type="Proteomes" id="UP001196530">
    <property type="component" value="Unassembled WGS sequence"/>
</dbReference>
<evidence type="ECO:0000313" key="3">
    <source>
        <dbReference type="EMBL" id="KAG7815800.1"/>
    </source>
</evidence>
<dbReference type="AlphaFoldDB" id="A0AAN6I3E6"/>
<feature type="region of interest" description="Disordered" evidence="2">
    <location>
        <begin position="1"/>
        <end position="41"/>
    </location>
</feature>
<protein>
    <submittedName>
        <fullName evidence="3">Uncharacterized protein</fullName>
    </submittedName>
</protein>
<dbReference type="GeneID" id="66129450"/>
<evidence type="ECO:0000313" key="4">
    <source>
        <dbReference type="Proteomes" id="UP001196530"/>
    </source>
</evidence>
<gene>
    <name evidence="3" type="ORF">KL928_005399</name>
</gene>
<evidence type="ECO:0000256" key="1">
    <source>
        <dbReference type="SAM" id="Coils"/>
    </source>
</evidence>
<feature type="compositionally biased region" description="Basic and acidic residues" evidence="2">
    <location>
        <begin position="190"/>
        <end position="230"/>
    </location>
</feature>
<feature type="region of interest" description="Disordered" evidence="2">
    <location>
        <begin position="343"/>
        <end position="368"/>
    </location>
</feature>
<organism evidence="3 4">
    <name type="scientific">Pichia angusta</name>
    <name type="common">Yeast</name>
    <name type="synonym">Hansenula polymorpha</name>
    <dbReference type="NCBI Taxonomy" id="870730"/>
    <lineage>
        <taxon>Eukaryota</taxon>
        <taxon>Fungi</taxon>
        <taxon>Dikarya</taxon>
        <taxon>Ascomycota</taxon>
        <taxon>Saccharomycotina</taxon>
        <taxon>Pichiomycetes</taxon>
        <taxon>Pichiales</taxon>
        <taxon>Pichiaceae</taxon>
        <taxon>Ogataea</taxon>
    </lineage>
</organism>
<proteinExistence type="predicted"/>
<name>A0AAN6I3E6_PICAN</name>
<keyword evidence="1" id="KW-0175">Coiled coil</keyword>
<comment type="caution">
    <text evidence="3">The sequence shown here is derived from an EMBL/GenBank/DDBJ whole genome shotgun (WGS) entry which is preliminary data.</text>
</comment>
<evidence type="ECO:0000256" key="2">
    <source>
        <dbReference type="SAM" id="MobiDB-lite"/>
    </source>
</evidence>